<comment type="similarity">
    <text evidence="1">Belongs to the iron/ascorbate-dependent oxidoreductase family.</text>
</comment>
<dbReference type="EMBL" id="LVYI01000003">
    <property type="protein sequence ID" value="OAP61162.1"/>
    <property type="molecule type" value="Genomic_DNA"/>
</dbReference>
<evidence type="ECO:0000259" key="3">
    <source>
        <dbReference type="Pfam" id="PF03171"/>
    </source>
</evidence>
<gene>
    <name evidence="5" type="ORF">AYL99_03363</name>
</gene>
<dbReference type="OrthoDB" id="406156at2759"/>
<evidence type="ECO:0000256" key="1">
    <source>
        <dbReference type="ARBA" id="ARBA00008056"/>
    </source>
</evidence>
<keyword evidence="6" id="KW-1185">Reference proteome</keyword>
<feature type="domain" description="Isopenicillin N synthase-like Fe(2+) 2OG dioxygenase" evidence="3">
    <location>
        <begin position="237"/>
        <end position="308"/>
    </location>
</feature>
<dbReference type="InterPro" id="IPR044861">
    <property type="entry name" value="IPNS-like_FE2OG_OXY"/>
</dbReference>
<accession>A0A178ZND4</accession>
<dbReference type="Pfam" id="PF14226">
    <property type="entry name" value="DIOX_N"/>
    <property type="match status" value="1"/>
</dbReference>
<dbReference type="FunFam" id="2.60.120.330:FF:000040">
    <property type="entry name" value="Chromosome 21, whole genome shotgun sequence"/>
    <property type="match status" value="1"/>
</dbReference>
<proteinExistence type="inferred from homology"/>
<dbReference type="AlphaFoldDB" id="A0A178ZND4"/>
<organism evidence="5 6">
    <name type="scientific">Fonsecaea erecta</name>
    <dbReference type="NCBI Taxonomy" id="1367422"/>
    <lineage>
        <taxon>Eukaryota</taxon>
        <taxon>Fungi</taxon>
        <taxon>Dikarya</taxon>
        <taxon>Ascomycota</taxon>
        <taxon>Pezizomycotina</taxon>
        <taxon>Eurotiomycetes</taxon>
        <taxon>Chaetothyriomycetidae</taxon>
        <taxon>Chaetothyriales</taxon>
        <taxon>Herpotrichiellaceae</taxon>
        <taxon>Fonsecaea</taxon>
    </lineage>
</organism>
<protein>
    <submittedName>
        <fullName evidence="5">Gibberellin 2-oxidase</fullName>
    </submittedName>
</protein>
<dbReference type="RefSeq" id="XP_018694529.1">
    <property type="nucleotide sequence ID" value="XM_018834879.1"/>
</dbReference>
<evidence type="ECO:0000313" key="5">
    <source>
        <dbReference type="EMBL" id="OAP61162.1"/>
    </source>
</evidence>
<reference evidence="5 6" key="1">
    <citation type="submission" date="2016-04" db="EMBL/GenBank/DDBJ databases">
        <title>Draft genome of Fonsecaea erecta CBS 125763.</title>
        <authorList>
            <person name="Weiss V.A."/>
            <person name="Vicente V.A."/>
            <person name="Raittz R.T."/>
            <person name="Moreno L.F."/>
            <person name="De Souza E.M."/>
            <person name="Pedrosa F.O."/>
            <person name="Steffens M.B."/>
            <person name="Faoro H."/>
            <person name="Tadra-Sfeir M.Z."/>
            <person name="Najafzadeh M.J."/>
            <person name="Felipe M.S."/>
            <person name="Teixeira M."/>
            <person name="Sun J."/>
            <person name="Xi L."/>
            <person name="Gomes R."/>
            <person name="De Azevedo C.M."/>
            <person name="Salgado C.G."/>
            <person name="Da Silva M.B."/>
            <person name="Nascimento M.F."/>
            <person name="Queiroz-Telles F."/>
            <person name="Attili D.S."/>
            <person name="Gorbushina A."/>
        </authorList>
    </citation>
    <scope>NUCLEOTIDE SEQUENCE [LARGE SCALE GENOMIC DNA]</scope>
    <source>
        <strain evidence="5 6">CBS 125763</strain>
    </source>
</reference>
<dbReference type="InterPro" id="IPR026992">
    <property type="entry name" value="DIOX_N"/>
</dbReference>
<dbReference type="Proteomes" id="UP000078343">
    <property type="component" value="Unassembled WGS sequence"/>
</dbReference>
<dbReference type="InterPro" id="IPR050231">
    <property type="entry name" value="Iron_ascorbate_oxido_reductase"/>
</dbReference>
<sequence>MSSTTITDTQAPAATATANRVQDADPQQYDYSRLKPYVHPPVTKAELPWAELVTLDLEELSRPGGKERLAQQLEHAVHHVGFFYVKNFGLTQEEVDRQFTLAQNFFELPVAEKEKYEVRYAEADYNGWRRPGRSLQANSRDNVEMLNFPKFTADFVGKYDYPALIKAHIGEIEAFQRALHANVVLPLLRLFAVVLQLPDEDYLVKQHTYDKKSEDHFRYMLYHPRTEEQWAASDYGKRGGHTDLGTVTLLFRQPVAGLQILGEDGNWTYVSAQPGTITVNLADTISHLTGGWLKSSVHRVVAPPEDQRQYKRTGLLYFARPHNDTVLVPITDSPVLQKAGVQPRFDKLVTMEQWVRAKQTLQLNPDIAAKRWAERGDGTVEVLAGFRDQKYKS</sequence>
<evidence type="ECO:0000259" key="4">
    <source>
        <dbReference type="Pfam" id="PF14226"/>
    </source>
</evidence>
<dbReference type="Gene3D" id="2.60.120.330">
    <property type="entry name" value="B-lactam Antibiotic, Isopenicillin N Synthase, Chain"/>
    <property type="match status" value="1"/>
</dbReference>
<evidence type="ECO:0000256" key="2">
    <source>
        <dbReference type="SAM" id="MobiDB-lite"/>
    </source>
</evidence>
<feature type="region of interest" description="Disordered" evidence="2">
    <location>
        <begin position="1"/>
        <end position="23"/>
    </location>
</feature>
<evidence type="ECO:0000313" key="6">
    <source>
        <dbReference type="Proteomes" id="UP000078343"/>
    </source>
</evidence>
<name>A0A178ZND4_9EURO</name>
<dbReference type="InterPro" id="IPR027443">
    <property type="entry name" value="IPNS-like_sf"/>
</dbReference>
<dbReference type="STRING" id="1367422.A0A178ZND4"/>
<feature type="compositionally biased region" description="Low complexity" evidence="2">
    <location>
        <begin position="1"/>
        <end position="18"/>
    </location>
</feature>
<dbReference type="PANTHER" id="PTHR47990">
    <property type="entry name" value="2-OXOGLUTARATE (2OG) AND FE(II)-DEPENDENT OXYGENASE SUPERFAMILY PROTEIN-RELATED"/>
    <property type="match status" value="1"/>
</dbReference>
<dbReference type="SUPFAM" id="SSF51197">
    <property type="entry name" value="Clavaminate synthase-like"/>
    <property type="match status" value="1"/>
</dbReference>
<comment type="caution">
    <text evidence="5">The sequence shown here is derived from an EMBL/GenBank/DDBJ whole genome shotgun (WGS) entry which is preliminary data.</text>
</comment>
<dbReference type="GeneID" id="30007533"/>
<dbReference type="Pfam" id="PF03171">
    <property type="entry name" value="2OG-FeII_Oxy"/>
    <property type="match status" value="1"/>
</dbReference>
<feature type="domain" description="Non-haem dioxygenase N-terminal" evidence="4">
    <location>
        <begin position="55"/>
        <end position="150"/>
    </location>
</feature>
<dbReference type="PRINTS" id="PR00682">
    <property type="entry name" value="IPNSYNTHASE"/>
</dbReference>